<organism evidence="5 6">
    <name type="scientific">Neoarthrinium moseri</name>
    <dbReference type="NCBI Taxonomy" id="1658444"/>
    <lineage>
        <taxon>Eukaryota</taxon>
        <taxon>Fungi</taxon>
        <taxon>Dikarya</taxon>
        <taxon>Ascomycota</taxon>
        <taxon>Pezizomycotina</taxon>
        <taxon>Sordariomycetes</taxon>
        <taxon>Xylariomycetidae</taxon>
        <taxon>Amphisphaeriales</taxon>
        <taxon>Apiosporaceae</taxon>
        <taxon>Neoarthrinium</taxon>
    </lineage>
</organism>
<keyword evidence="6" id="KW-1185">Reference proteome</keyword>
<feature type="coiled-coil region" evidence="2">
    <location>
        <begin position="532"/>
        <end position="844"/>
    </location>
</feature>
<dbReference type="Proteomes" id="UP000829685">
    <property type="component" value="Unassembled WGS sequence"/>
</dbReference>
<keyword evidence="4" id="KW-0812">Transmembrane</keyword>
<feature type="region of interest" description="Disordered" evidence="3">
    <location>
        <begin position="192"/>
        <end position="213"/>
    </location>
</feature>
<feature type="compositionally biased region" description="Basic and acidic residues" evidence="3">
    <location>
        <begin position="856"/>
        <end position="867"/>
    </location>
</feature>
<evidence type="ECO:0000256" key="4">
    <source>
        <dbReference type="SAM" id="Phobius"/>
    </source>
</evidence>
<evidence type="ECO:0000256" key="2">
    <source>
        <dbReference type="SAM" id="Coils"/>
    </source>
</evidence>
<comment type="caution">
    <text evidence="5">The sequence shown here is derived from an EMBL/GenBank/DDBJ whole genome shotgun (WGS) entry which is preliminary data.</text>
</comment>
<name>A0A9P9W8X0_9PEZI</name>
<dbReference type="GO" id="GO:0005856">
    <property type="term" value="C:cytoskeleton"/>
    <property type="evidence" value="ECO:0007669"/>
    <property type="project" value="TreeGrafter"/>
</dbReference>
<evidence type="ECO:0000313" key="6">
    <source>
        <dbReference type="Proteomes" id="UP000829685"/>
    </source>
</evidence>
<feature type="compositionally biased region" description="Polar residues" evidence="3">
    <location>
        <begin position="342"/>
        <end position="356"/>
    </location>
</feature>
<sequence>MATDYEQWREKQGPSLQKAFFTDIGEEIHDKTARLFNNLESEGIINTESRPLSSTIEVAVSHIHDETEILCKRFEERLAVDIKPWLEQREGVWDQRIRDMIKNHKDELSKVQDYEEEWHEKYEKKEKEMENIMKQMETQKAQHQQQLRDKDRDFAKQVKQWDKERSELETHIQEVEQMAVKYEEAKDKADEERKKAYEDLNHEQKSSTRNTEALKELENTQRQILAALMEAQAELEASKAELNNKDKLITTLQNENSKLKDQIPELESTVEDLRDEARAKEEELKKAAKHLSIAHARNEAFENDNADEAVLASPSDSRTGSGDSAMVGHTNLFDQLGEAFGQQSDNEAGSRNSSRQPSIPAPPQGPAPVYPDLQPLGDFIFPALRQVVRMLHTDHKDPCDWEDLADDTMDRVNILRAFGAMLSSLKYDRDFETKSIISKVWKLLAALRNTDDKDHKATEHMWNGIEAADQWRLDQEPREKEELKKLRKETQSCSEKLTELEQAKAEVDGKLSQYRMSPEMYTLRLRSGADTIVQQAEKIRDLETRTEKMEALEKEVREKRDSLDEYDLEPDAYHAIQAASAEKIQRCLVQSRALEREIKRLKKELQKLKRESAAKEAAAAAKEAAAVKDEQKTSENLEEAKDKLQQHVLDLAKSITDHLDTQKKLEEQIQEKGDEIQQKQTELDECVEHKRDLERQLQAKEDEVEDLKSKRSAKSSARIEKLENEIEELKKKLQDKEAEIQKLDSTIKDLKDNLIEEQDQANALRTRLDADRSKMQEVLKENADKDKEIQELRRTSVEEKEALHKGLVWNSNAASKLSSENEKLLHENEELDRYVKQLEQHSRNLTDSLRDCAEGKKHACDKGIGKDEDADDESDKSEEGKKADCSCGRLTDLAGFQMEVSDIIESFNDIIREEQRNNLVGSPTASDEVLERRIRALEQERTDLRQQLATLRQLKDQGQSSGPDPEKDAEIERLRKELDECKAAGDKLRLLDEKIKQYRSDWNEQNDRLIEYWDDKGCEPPTFAEEMDIYLRADLRKYETQLARLQDGGGDEVQKQRVQREIYKHQCLIEAISFDRLFIDNVQVASLLYGLDPDAEEIAWALGDRSRGTQTAGVGGDGVGAAAAGPAPFGSVRLFGRRVRWGWLLISLCFTALGLLISALMIQLRKRREWVYANAITRANLLNAGSGEAIGLPRLALMLILAMIAYTNWKDNGGRR</sequence>
<dbReference type="EMBL" id="JAFIMR010000066">
    <property type="protein sequence ID" value="KAI1851162.1"/>
    <property type="molecule type" value="Genomic_DNA"/>
</dbReference>
<keyword evidence="4" id="KW-0472">Membrane</keyword>
<reference evidence="5" key="1">
    <citation type="submission" date="2021-03" db="EMBL/GenBank/DDBJ databases">
        <title>Revisited historic fungal species revealed as producer of novel bioactive compounds through whole genome sequencing and comparative genomics.</title>
        <authorList>
            <person name="Vignolle G.A."/>
            <person name="Hochenegger N."/>
            <person name="Mach R.L."/>
            <person name="Mach-Aigner A.R."/>
            <person name="Javad Rahimi M."/>
            <person name="Salim K.A."/>
            <person name="Chan C.M."/>
            <person name="Lim L.B.L."/>
            <person name="Cai F."/>
            <person name="Druzhinina I.S."/>
            <person name="U'Ren J.M."/>
            <person name="Derntl C."/>
        </authorList>
    </citation>
    <scope>NUCLEOTIDE SEQUENCE</scope>
    <source>
        <strain evidence="5">TUCIM 5799</strain>
    </source>
</reference>
<feature type="transmembrane region" description="Helical" evidence="4">
    <location>
        <begin position="1141"/>
        <end position="1162"/>
    </location>
</feature>
<dbReference type="Gene3D" id="1.10.287.1490">
    <property type="match status" value="1"/>
</dbReference>
<evidence type="ECO:0000313" key="5">
    <source>
        <dbReference type="EMBL" id="KAI1851162.1"/>
    </source>
</evidence>
<accession>A0A9P9W8X0</accession>
<protein>
    <submittedName>
        <fullName evidence="5">Uncharacterized protein</fullName>
    </submittedName>
</protein>
<feature type="region of interest" description="Disordered" evidence="3">
    <location>
        <begin position="856"/>
        <end position="884"/>
    </location>
</feature>
<feature type="transmembrane region" description="Helical" evidence="4">
    <location>
        <begin position="1191"/>
        <end position="1209"/>
    </location>
</feature>
<feature type="coiled-coil region" evidence="2">
    <location>
        <begin position="927"/>
        <end position="991"/>
    </location>
</feature>
<keyword evidence="1 2" id="KW-0175">Coiled coil</keyword>
<evidence type="ECO:0000256" key="1">
    <source>
        <dbReference type="ARBA" id="ARBA00023054"/>
    </source>
</evidence>
<dbReference type="PANTHER" id="PTHR32083">
    <property type="entry name" value="CILIA AND FLAGELLA-ASSOCIATED PROTEIN 58-RELATED"/>
    <property type="match status" value="1"/>
</dbReference>
<proteinExistence type="predicted"/>
<gene>
    <name evidence="5" type="ORF">JX265_013280</name>
</gene>
<evidence type="ECO:0000256" key="3">
    <source>
        <dbReference type="SAM" id="MobiDB-lite"/>
    </source>
</evidence>
<dbReference type="PANTHER" id="PTHR32083:SF48">
    <property type="entry name" value="TRANS-GOLGI NETWORK-LOCALIZED SYP41-INTERACTING PROTEIN 1"/>
    <property type="match status" value="1"/>
</dbReference>
<feature type="compositionally biased region" description="Pro residues" evidence="3">
    <location>
        <begin position="359"/>
        <end position="369"/>
    </location>
</feature>
<feature type="region of interest" description="Disordered" evidence="3">
    <location>
        <begin position="342"/>
        <end position="372"/>
    </location>
</feature>
<feature type="region of interest" description="Disordered" evidence="3">
    <location>
        <begin position="304"/>
        <end position="328"/>
    </location>
</feature>
<dbReference type="AlphaFoldDB" id="A0A9P9W8X0"/>
<keyword evidence="4" id="KW-1133">Transmembrane helix</keyword>